<evidence type="ECO:0000313" key="1">
    <source>
        <dbReference type="EMBL" id="KAJ7564686.1"/>
    </source>
</evidence>
<accession>A0ACC2EDW2</accession>
<name>A0ACC2EDW2_DIPCM</name>
<gene>
    <name evidence="1" type="ORF">O6H91_02G028500</name>
</gene>
<protein>
    <submittedName>
        <fullName evidence="1">Uncharacterized protein</fullName>
    </submittedName>
</protein>
<comment type="caution">
    <text evidence="1">The sequence shown here is derived from an EMBL/GenBank/DDBJ whole genome shotgun (WGS) entry which is preliminary data.</text>
</comment>
<proteinExistence type="predicted"/>
<dbReference type="Proteomes" id="UP001162992">
    <property type="component" value="Chromosome 2"/>
</dbReference>
<evidence type="ECO:0000313" key="2">
    <source>
        <dbReference type="Proteomes" id="UP001162992"/>
    </source>
</evidence>
<organism evidence="1 2">
    <name type="scientific">Diphasiastrum complanatum</name>
    <name type="common">Issler's clubmoss</name>
    <name type="synonym">Lycopodium complanatum</name>
    <dbReference type="NCBI Taxonomy" id="34168"/>
    <lineage>
        <taxon>Eukaryota</taxon>
        <taxon>Viridiplantae</taxon>
        <taxon>Streptophyta</taxon>
        <taxon>Embryophyta</taxon>
        <taxon>Tracheophyta</taxon>
        <taxon>Lycopodiopsida</taxon>
        <taxon>Lycopodiales</taxon>
        <taxon>Lycopodiaceae</taxon>
        <taxon>Lycopodioideae</taxon>
        <taxon>Diphasiastrum</taxon>
    </lineage>
</organism>
<keyword evidence="2" id="KW-1185">Reference proteome</keyword>
<dbReference type="EMBL" id="CM055093">
    <property type="protein sequence ID" value="KAJ7564686.1"/>
    <property type="molecule type" value="Genomic_DNA"/>
</dbReference>
<sequence length="956" mass="107576">MGMAPDPSCIVSGAHLKKAGATPDSMDVREASSNHVSFTNGSTPDRTPSFSKAFEPSLEEIVQFSSQEVGNFRSIEETEDPDPLSRTTKGQNVHHLSESNGHTGMKETEAEELSSEDEEEDAIRQIQWEFPEDALKDYEVDEKDKNTADRWIRRHPAMVRLTGRHPFNSEPPLCRLMHHGFLTPPSLHYVRNHGYVPTGQWQDWEVEVCGLVKRPMKLKMDDLRQLPVRELPVTLVCAGNRRKEQNMVQQSIGFNWGAAAVATSIWRGARLCDVLRRCGIFSKRKGAMYVCFEGAERLPGGGGSTYGTCISVDIALDESRDVLLAYMQNGKLLEPDHGFPVRMIIPGFIGGRMVKWLKKIQVTAEESDSYYHFKDNRVLPSHVDEEKANAEGWWYKPDYIINELNVNSVITAPAHGEMLQISTLTMQAPYKIKGYAYSGGGRKVIRVEITFDGGKTWNLCKLNHQEKPTKYGKYWCWCFWEMEVEFVDLLHIQFIAVRAWDAAMNTQPQELTWNVMGMMNNCWFKVLLNTCKPKEGGLALSFEHPTRPGNHSGGWMVKQKDEPISGNTIHSLVKSMSSPFLTPAARSLSMSEVSKHTEPESAWIVVHGNVYDCTRFLKDHPGGADSILINAGTDSTEEFDAIHSNKAKALLEDFKIGELANDLMTPDNSVHGNATALSAMSLVPIHESFKNPKPVTLNPKLKITCKLIQRKELTHNLRLFRFSLPSEDHVLGLPVGKHIFVSATIDGKLCMRAYTPISCDDDAVGYFELLLRVYYKAVNPVFPEGGKMSQHLNDLQIGQGINVKGPVGHIHYLGRGNFTVNGELKSAKKISMIAGGTGITPMYQIIKAILRDAEDHTKVHLIYANRTEEDIMLRLELEQWQQHHHNFKLWYVLSNCCDKDWPYSTGYITEQLLGTHLPEASFDTVAFICGPHAMIELACLPNLEKLGYAKNHCFVF</sequence>
<reference evidence="2" key="1">
    <citation type="journal article" date="2024" name="Proc. Natl. Acad. Sci. U.S.A.">
        <title>Extraordinary preservation of gene collinearity over three hundred million years revealed in homosporous lycophytes.</title>
        <authorList>
            <person name="Li C."/>
            <person name="Wickell D."/>
            <person name="Kuo L.Y."/>
            <person name="Chen X."/>
            <person name="Nie B."/>
            <person name="Liao X."/>
            <person name="Peng D."/>
            <person name="Ji J."/>
            <person name="Jenkins J."/>
            <person name="Williams M."/>
            <person name="Shu S."/>
            <person name="Plott C."/>
            <person name="Barry K."/>
            <person name="Rajasekar S."/>
            <person name="Grimwood J."/>
            <person name="Han X."/>
            <person name="Sun S."/>
            <person name="Hou Z."/>
            <person name="He W."/>
            <person name="Dai G."/>
            <person name="Sun C."/>
            <person name="Schmutz J."/>
            <person name="Leebens-Mack J.H."/>
            <person name="Li F.W."/>
            <person name="Wang L."/>
        </authorList>
    </citation>
    <scope>NUCLEOTIDE SEQUENCE [LARGE SCALE GENOMIC DNA]</scope>
    <source>
        <strain evidence="2">cv. PW_Plant_1</strain>
    </source>
</reference>